<keyword evidence="4" id="KW-0378">Hydrolase</keyword>
<reference evidence="8 9" key="1">
    <citation type="journal article" date="2018" name="Nat. Ecol. Evol.">
        <title>Pezizomycetes genomes reveal the molecular basis of ectomycorrhizal truffle lifestyle.</title>
        <authorList>
            <person name="Murat C."/>
            <person name="Payen T."/>
            <person name="Noel B."/>
            <person name="Kuo A."/>
            <person name="Morin E."/>
            <person name="Chen J."/>
            <person name="Kohler A."/>
            <person name="Krizsan K."/>
            <person name="Balestrini R."/>
            <person name="Da Silva C."/>
            <person name="Montanini B."/>
            <person name="Hainaut M."/>
            <person name="Levati E."/>
            <person name="Barry K.W."/>
            <person name="Belfiori B."/>
            <person name="Cichocki N."/>
            <person name="Clum A."/>
            <person name="Dockter R.B."/>
            <person name="Fauchery L."/>
            <person name="Guy J."/>
            <person name="Iotti M."/>
            <person name="Le Tacon F."/>
            <person name="Lindquist E.A."/>
            <person name="Lipzen A."/>
            <person name="Malagnac F."/>
            <person name="Mello A."/>
            <person name="Molinier V."/>
            <person name="Miyauchi S."/>
            <person name="Poulain J."/>
            <person name="Riccioni C."/>
            <person name="Rubini A."/>
            <person name="Sitrit Y."/>
            <person name="Splivallo R."/>
            <person name="Traeger S."/>
            <person name="Wang M."/>
            <person name="Zifcakova L."/>
            <person name="Wipf D."/>
            <person name="Zambonelli A."/>
            <person name="Paolocci F."/>
            <person name="Nowrousian M."/>
            <person name="Ottonello S."/>
            <person name="Baldrian P."/>
            <person name="Spatafora J.W."/>
            <person name="Henrissat B."/>
            <person name="Nagy L.G."/>
            <person name="Aury J.M."/>
            <person name="Wincker P."/>
            <person name="Grigoriev I.V."/>
            <person name="Bonfante P."/>
            <person name="Martin F.M."/>
        </authorList>
    </citation>
    <scope>NUCLEOTIDE SEQUENCE [LARGE SCALE GENOMIC DNA]</scope>
    <source>
        <strain evidence="8 9">RN42</strain>
    </source>
</reference>
<gene>
    <name evidence="8" type="ORF">BJ508DRAFT_213076</name>
</gene>
<dbReference type="PANTHER" id="PTHR22762">
    <property type="entry name" value="ALPHA-GLUCOSIDASE"/>
    <property type="match status" value="1"/>
</dbReference>
<feature type="domain" description="Glycosyl hydrolase family 31 C-terminal" evidence="7">
    <location>
        <begin position="805"/>
        <end position="910"/>
    </location>
</feature>
<dbReference type="EC" id="3.2.1.20" evidence="3"/>
<evidence type="ECO:0000256" key="4">
    <source>
        <dbReference type="RuleBase" id="RU361185"/>
    </source>
</evidence>
<dbReference type="EMBL" id="ML119731">
    <property type="protein sequence ID" value="RPA77141.1"/>
    <property type="molecule type" value="Genomic_DNA"/>
</dbReference>
<dbReference type="GO" id="GO:0005975">
    <property type="term" value="P:carbohydrate metabolic process"/>
    <property type="evidence" value="ECO:0007669"/>
    <property type="project" value="InterPro"/>
</dbReference>
<evidence type="ECO:0000256" key="2">
    <source>
        <dbReference type="ARBA" id="ARBA00007806"/>
    </source>
</evidence>
<evidence type="ECO:0000256" key="1">
    <source>
        <dbReference type="ARBA" id="ARBA00001657"/>
    </source>
</evidence>
<accession>A0A3N4HYY2</accession>
<dbReference type="Gene3D" id="2.60.40.1180">
    <property type="entry name" value="Golgi alpha-mannosidase II"/>
    <property type="match status" value="2"/>
</dbReference>
<dbReference type="STRING" id="1160509.A0A3N4HYY2"/>
<dbReference type="InterPro" id="IPR011013">
    <property type="entry name" value="Gal_mutarotase_sf_dom"/>
</dbReference>
<dbReference type="AlphaFoldDB" id="A0A3N4HYY2"/>
<keyword evidence="9" id="KW-1185">Reference proteome</keyword>
<dbReference type="Proteomes" id="UP000275078">
    <property type="component" value="Unassembled WGS sequence"/>
</dbReference>
<protein>
    <recommendedName>
        <fullName evidence="3">alpha-glucosidase</fullName>
        <ecNumber evidence="3">3.2.1.20</ecNumber>
    </recommendedName>
</protein>
<sequence length="1073" mass="124183">MGDYFAEVKQRDPYIFKKADDFFEDLDRSASGVKRPRSIGYRPEDQLLSDQSPNPACSHGRVFRFNDDSLLLLQFMRPKVWRIRFHAENRNGSDFTNYNSRTVIEDTLTALINKLDALQRVDWRVELVEDPQYFILQSVIDPEKPTRNVIVQLWIQRDPFKITAIRSVQSLPPAEKLPTIQNLADPATTGRISLSEAAGSQRAIIWQTKECGLQYDDRATILTIAKPVTADYMGFGEQGGKGLFKKRTYLNYFNFDNMKYQCVYGIGPNDSREPLYHSEPYWIEVDALPGYKSQTATFIDNYSHVCVDLGVKDPTSIRVATRFNSFQSIVCAGNNTQEVIQLYTSIIGRPRLKPRYVLGHHQGCYGYDNKDMVLYAIDQYRKHNIPIDGMHIDVDMQDDLRTFTINTKEGYFPDPADMFRRLRDQGVKCSTNITPVINSLASDTYNTYREGLERGYFVQDRRDRDPSAPDAWQVRYQEFDYKYPHFRNPNDTSSDTRTFPDNYNFSEVYNSGKPFHGGVYYGWGNGRPGVYPNLNNATVRRWWGRQYQYLFEQGLEFVWQDMTSPCMAEQYGDMKAFPFRLLLDSDGWRGDPKQEGKLVKAIEVWSLYSYNLHKATFHGLNHIWENEDGTENQNLVWRKNRRNFIIGRGSFAGSHRFAGLWTGDNASTWDFLGISVAQVLALGLSGVTISGADVGGFEFMESERNYASPELLIRWYCAYSLLPWFRNHYTRYRNFPNSDNMRKDGKWFQEPYAYQLHYDQHSYKYNGDEAVMYRAVLPTCKYFVRLRYSLMQLLYDAMFENMITGLPIARAMCITDEYDRTLFSEDYMVRKDLLVAPALIPQAKRKTRKLYLPYPDFWFPMNLRPDDPFGVPLQSRACGGSHIEYDCRISDQESQIPFTNPMYIREGAIIPKIEVRDYIPDPTDTARQMVANPITLHIYPGKNNTYDMYLDDGISRDSAPNKDYTPTLNNDTLLDLTTTTKQATSSSTIRKTRRLTINSPWNRYNGDLARIIGSEYTIVFWHEISTPLSSVWAETRPNRYSIETRNDIAATIVRVPIGHAHSTGGVEIIVAFD</sequence>
<evidence type="ECO:0000256" key="5">
    <source>
        <dbReference type="SAM" id="MobiDB-lite"/>
    </source>
</evidence>
<dbReference type="GO" id="GO:0004558">
    <property type="term" value="F:alpha-1,4-glucosidase activity"/>
    <property type="evidence" value="ECO:0007669"/>
    <property type="project" value="UniProtKB-EC"/>
</dbReference>
<comment type="similarity">
    <text evidence="2 4">Belongs to the glycosyl hydrolase 31 family.</text>
</comment>
<feature type="region of interest" description="Disordered" evidence="5">
    <location>
        <begin position="34"/>
        <end position="53"/>
    </location>
</feature>
<evidence type="ECO:0000259" key="6">
    <source>
        <dbReference type="Pfam" id="PF01055"/>
    </source>
</evidence>
<dbReference type="Gene3D" id="2.60.40.1760">
    <property type="entry name" value="glycosyl hydrolase (family 31)"/>
    <property type="match status" value="1"/>
</dbReference>
<dbReference type="Gene3D" id="3.20.20.80">
    <property type="entry name" value="Glycosidases"/>
    <property type="match status" value="1"/>
</dbReference>
<dbReference type="PANTHER" id="PTHR22762:SF120">
    <property type="entry name" value="HETEROGLYCAN GLUCOSIDASE 1"/>
    <property type="match status" value="1"/>
</dbReference>
<dbReference type="OrthoDB" id="10070917at2759"/>
<keyword evidence="4" id="KW-0326">Glycosidase</keyword>
<dbReference type="InterPro" id="IPR017853">
    <property type="entry name" value="GH"/>
</dbReference>
<dbReference type="InterPro" id="IPR013780">
    <property type="entry name" value="Glyco_hydro_b"/>
</dbReference>
<dbReference type="SUPFAM" id="SSF51445">
    <property type="entry name" value="(Trans)glycosidases"/>
    <property type="match status" value="1"/>
</dbReference>
<dbReference type="Pfam" id="PF01055">
    <property type="entry name" value="Glyco_hydro_31_2nd"/>
    <property type="match status" value="1"/>
</dbReference>
<evidence type="ECO:0000313" key="8">
    <source>
        <dbReference type="EMBL" id="RPA77141.1"/>
    </source>
</evidence>
<feature type="domain" description="Glycoside hydrolase family 31 TIM barrel" evidence="6">
    <location>
        <begin position="350"/>
        <end position="796"/>
    </location>
</feature>
<evidence type="ECO:0000259" key="7">
    <source>
        <dbReference type="Pfam" id="PF21365"/>
    </source>
</evidence>
<dbReference type="GO" id="GO:0030246">
    <property type="term" value="F:carbohydrate binding"/>
    <property type="evidence" value="ECO:0007669"/>
    <property type="project" value="InterPro"/>
</dbReference>
<dbReference type="CDD" id="cd14752">
    <property type="entry name" value="GH31_N"/>
    <property type="match status" value="1"/>
</dbReference>
<dbReference type="InterPro" id="IPR048395">
    <property type="entry name" value="Glyco_hydro_31_C"/>
</dbReference>
<dbReference type="Pfam" id="PF21365">
    <property type="entry name" value="Glyco_hydro_31_3rd"/>
    <property type="match status" value="1"/>
</dbReference>
<name>A0A3N4HYY2_ASCIM</name>
<organism evidence="8 9">
    <name type="scientific">Ascobolus immersus RN42</name>
    <dbReference type="NCBI Taxonomy" id="1160509"/>
    <lineage>
        <taxon>Eukaryota</taxon>
        <taxon>Fungi</taxon>
        <taxon>Dikarya</taxon>
        <taxon>Ascomycota</taxon>
        <taxon>Pezizomycotina</taxon>
        <taxon>Pezizomycetes</taxon>
        <taxon>Pezizales</taxon>
        <taxon>Ascobolaceae</taxon>
        <taxon>Ascobolus</taxon>
    </lineage>
</organism>
<dbReference type="SUPFAM" id="SSF74650">
    <property type="entry name" value="Galactose mutarotase-like"/>
    <property type="match status" value="1"/>
</dbReference>
<evidence type="ECO:0000313" key="9">
    <source>
        <dbReference type="Proteomes" id="UP000275078"/>
    </source>
</evidence>
<proteinExistence type="inferred from homology"/>
<comment type="catalytic activity">
    <reaction evidence="1">
        <text>Hydrolysis of terminal, non-reducing (1-&gt;4)-linked alpha-D-glucose residues with release of alpha-D-glucose.</text>
        <dbReference type="EC" id="3.2.1.20"/>
    </reaction>
</comment>
<evidence type="ECO:0000256" key="3">
    <source>
        <dbReference type="ARBA" id="ARBA00012741"/>
    </source>
</evidence>
<dbReference type="InterPro" id="IPR000322">
    <property type="entry name" value="Glyco_hydro_31_TIM"/>
</dbReference>